<dbReference type="Pfam" id="PF12224">
    <property type="entry name" value="Amidoligase_2"/>
    <property type="match status" value="1"/>
</dbReference>
<evidence type="ECO:0000313" key="1">
    <source>
        <dbReference type="EMBL" id="MFC4351427.1"/>
    </source>
</evidence>
<reference evidence="2" key="1">
    <citation type="journal article" date="2019" name="Int. J. Syst. Evol. Microbiol.">
        <title>The Global Catalogue of Microorganisms (GCM) 10K type strain sequencing project: providing services to taxonomists for standard genome sequencing and annotation.</title>
        <authorList>
            <consortium name="The Broad Institute Genomics Platform"/>
            <consortium name="The Broad Institute Genome Sequencing Center for Infectious Disease"/>
            <person name="Wu L."/>
            <person name="Ma J."/>
        </authorList>
    </citation>
    <scope>NUCLEOTIDE SEQUENCE [LARGE SCALE GENOMIC DNA]</scope>
    <source>
        <strain evidence="2">CECT 8472</strain>
    </source>
</reference>
<dbReference type="Proteomes" id="UP001595799">
    <property type="component" value="Unassembled WGS sequence"/>
</dbReference>
<comment type="caution">
    <text evidence="1">The sequence shown here is derived from an EMBL/GenBank/DDBJ whole genome shotgun (WGS) entry which is preliminary data.</text>
</comment>
<protein>
    <submittedName>
        <fullName evidence="1">Amidoligase family protein</fullName>
    </submittedName>
</protein>
<dbReference type="EMBL" id="JBHSCW010000003">
    <property type="protein sequence ID" value="MFC4351427.1"/>
    <property type="molecule type" value="Genomic_DNA"/>
</dbReference>
<organism evidence="1 2">
    <name type="scientific">Fodinicurvata halophila</name>
    <dbReference type="NCBI Taxonomy" id="1419723"/>
    <lineage>
        <taxon>Bacteria</taxon>
        <taxon>Pseudomonadati</taxon>
        <taxon>Pseudomonadota</taxon>
        <taxon>Alphaproteobacteria</taxon>
        <taxon>Rhodospirillales</taxon>
        <taxon>Rhodovibrionaceae</taxon>
        <taxon>Fodinicurvata</taxon>
    </lineage>
</organism>
<keyword evidence="2" id="KW-1185">Reference proteome</keyword>
<evidence type="ECO:0000313" key="2">
    <source>
        <dbReference type="Proteomes" id="UP001595799"/>
    </source>
</evidence>
<sequence length="334" mass="38506">MTVTLQSPPLTENEDGQTRQVGIELEFSSLSSQQSAELIRKRFGGEIISHDPHHYEVRDTQLGSFDCKLDVRYAHPSEDKEETAKRLLSGWVEEEKLNNLLRRTESFIGDLSQGWVPTEIVGPPIPYPQIPLIDELVGDLIAEGAEGTESSWAYAFGVQLNPEVAAKDADYLLRHLQAYCLLSDWLRESINIDVTRRILPFIDRFPLSYTKLILQKSYRPTREQLIDDYLQYNPTRNRELDMLPLFRHLDETRVISQITSSLIKARPTFHYRLPNASFNKPGWSLAGEWNRWLKVEKLAHAKDRLSEMAAAFLQNQSKVFHGNWARMSAQWVEP</sequence>
<dbReference type="RefSeq" id="WP_382421758.1">
    <property type="nucleotide sequence ID" value="NZ_JBHSCW010000003.1"/>
</dbReference>
<name>A0ABV8UJH1_9PROT</name>
<dbReference type="InterPro" id="IPR022025">
    <property type="entry name" value="Amidoligase_2"/>
</dbReference>
<gene>
    <name evidence="1" type="ORF">ACFOW6_07720</name>
</gene>
<proteinExistence type="predicted"/>
<accession>A0ABV8UJH1</accession>